<dbReference type="PATRIC" id="fig|442.10.peg.432"/>
<dbReference type="AlphaFoldDB" id="A0A149S089"/>
<evidence type="ECO:0000313" key="2">
    <source>
        <dbReference type="EMBL" id="KXV20154.1"/>
    </source>
</evidence>
<proteinExistence type="predicted"/>
<evidence type="ECO:0000313" key="3">
    <source>
        <dbReference type="Proteomes" id="UP000075655"/>
    </source>
</evidence>
<accession>A0A149S089</accession>
<organism evidence="2 3">
    <name type="scientific">Gluconobacter oxydans</name>
    <name type="common">Gluconobacter suboxydans</name>
    <dbReference type="NCBI Taxonomy" id="442"/>
    <lineage>
        <taxon>Bacteria</taxon>
        <taxon>Pseudomonadati</taxon>
        <taxon>Pseudomonadota</taxon>
        <taxon>Alphaproteobacteria</taxon>
        <taxon>Acetobacterales</taxon>
        <taxon>Acetobacteraceae</taxon>
        <taxon>Gluconobacter</taxon>
    </lineage>
</organism>
<comment type="caution">
    <text evidence="2">The sequence shown here is derived from an EMBL/GenBank/DDBJ whole genome shotgun (WGS) entry which is preliminary data.</text>
</comment>
<feature type="region of interest" description="Disordered" evidence="1">
    <location>
        <begin position="1"/>
        <end position="33"/>
    </location>
</feature>
<reference evidence="2 3" key="1">
    <citation type="submission" date="2015-06" db="EMBL/GenBank/DDBJ databases">
        <title>Improved classification and identification of acetic acid bacteria using matrix-assisted laser desorption/ionization time-of-flight mass spectrometry; Gluconobacter nephelii and Gluconobacter uchimurae are later heterotypic synonyms of Gluconobacter japonicus and Gluconobacter oxydans, respectively.</title>
        <authorList>
            <person name="Li L."/>
            <person name="Cleenwerck I."/>
            <person name="De Vuyst L."/>
            <person name="Vandamme P."/>
        </authorList>
    </citation>
    <scope>NUCLEOTIDE SEQUENCE [LARGE SCALE GENOMIC DNA]</scope>
    <source>
        <strain evidence="2 3">LMG 1676</strain>
    </source>
</reference>
<name>A0A149S089_GLUOY</name>
<dbReference type="EMBL" id="LHZG01000134">
    <property type="protein sequence ID" value="KXV20154.1"/>
    <property type="molecule type" value="Genomic_DNA"/>
</dbReference>
<gene>
    <name evidence="2" type="ORF">AD934_03265</name>
</gene>
<feature type="compositionally biased region" description="Basic and acidic residues" evidence="1">
    <location>
        <begin position="1"/>
        <end position="11"/>
    </location>
</feature>
<sequence>MASYRKPERSSFHIPAAPQDGRSSAEEGKPALSAVEKYRLLRETRRVLRRERLASERKADLR</sequence>
<evidence type="ECO:0000256" key="1">
    <source>
        <dbReference type="SAM" id="MobiDB-lite"/>
    </source>
</evidence>
<dbReference type="Proteomes" id="UP000075655">
    <property type="component" value="Unassembled WGS sequence"/>
</dbReference>
<protein>
    <submittedName>
        <fullName evidence="2">Uncharacterized protein</fullName>
    </submittedName>
</protein>